<name>A0ABN3XG71_9ACTN</name>
<comment type="caution">
    <text evidence="1">The sequence shown here is derived from an EMBL/GenBank/DDBJ whole genome shotgun (WGS) entry which is preliminary data.</text>
</comment>
<dbReference type="InterPro" id="IPR010985">
    <property type="entry name" value="Ribbon_hlx_hlx"/>
</dbReference>
<reference evidence="1 2" key="1">
    <citation type="journal article" date="2019" name="Int. J. Syst. Evol. Microbiol.">
        <title>The Global Catalogue of Microorganisms (GCM) 10K type strain sequencing project: providing services to taxonomists for standard genome sequencing and annotation.</title>
        <authorList>
            <consortium name="The Broad Institute Genomics Platform"/>
            <consortium name="The Broad Institute Genome Sequencing Center for Infectious Disease"/>
            <person name="Wu L."/>
            <person name="Ma J."/>
        </authorList>
    </citation>
    <scope>NUCLEOTIDE SEQUENCE [LARGE SCALE GENOMIC DNA]</scope>
    <source>
        <strain evidence="1 2">JCM 9088</strain>
    </source>
</reference>
<evidence type="ECO:0000313" key="2">
    <source>
        <dbReference type="Proteomes" id="UP001500403"/>
    </source>
</evidence>
<proteinExistence type="predicted"/>
<accession>A0ABN3XG71</accession>
<organism evidence="1 2">
    <name type="scientific">Streptomyces enissocaesilis</name>
    <dbReference type="NCBI Taxonomy" id="332589"/>
    <lineage>
        <taxon>Bacteria</taxon>
        <taxon>Bacillati</taxon>
        <taxon>Actinomycetota</taxon>
        <taxon>Actinomycetes</taxon>
        <taxon>Kitasatosporales</taxon>
        <taxon>Streptomycetaceae</taxon>
        <taxon>Streptomyces</taxon>
        <taxon>Streptomyces rochei group</taxon>
    </lineage>
</organism>
<protein>
    <recommendedName>
        <fullName evidence="3">Ribbon-helix-helix protein CopG domain-containing protein</fullName>
    </recommendedName>
</protein>
<evidence type="ECO:0008006" key="3">
    <source>
        <dbReference type="Google" id="ProtNLM"/>
    </source>
</evidence>
<sequence length="57" mass="6763">MLSLRIDGELHDRLRDRAARRGMSVQDYVVRTLIRDDFDERFKTAVDETEKFYDGIA</sequence>
<evidence type="ECO:0000313" key="1">
    <source>
        <dbReference type="EMBL" id="GAA2950914.1"/>
    </source>
</evidence>
<dbReference type="Proteomes" id="UP001500403">
    <property type="component" value="Unassembled WGS sequence"/>
</dbReference>
<dbReference type="SUPFAM" id="SSF47598">
    <property type="entry name" value="Ribbon-helix-helix"/>
    <property type="match status" value="1"/>
</dbReference>
<gene>
    <name evidence="1" type="ORF">GCM10010446_40210</name>
</gene>
<dbReference type="EMBL" id="BAAAUD010000039">
    <property type="protein sequence ID" value="GAA2950914.1"/>
    <property type="molecule type" value="Genomic_DNA"/>
</dbReference>
<keyword evidence="2" id="KW-1185">Reference proteome</keyword>